<evidence type="ECO:0000313" key="2">
    <source>
        <dbReference type="EMBL" id="MFC3704408.1"/>
    </source>
</evidence>
<evidence type="ECO:0000313" key="3">
    <source>
        <dbReference type="Proteomes" id="UP001595613"/>
    </source>
</evidence>
<accession>A0ABV7WYN7</accession>
<dbReference type="RefSeq" id="WP_380095985.1">
    <property type="nucleotide sequence ID" value="NZ_JBHRYD010000002.1"/>
</dbReference>
<gene>
    <name evidence="2" type="ORF">ACFOOL_06535</name>
</gene>
<dbReference type="InterPro" id="IPR012312">
    <property type="entry name" value="Hemerythrin-like"/>
</dbReference>
<reference evidence="3" key="1">
    <citation type="journal article" date="2019" name="Int. J. Syst. Evol. Microbiol.">
        <title>The Global Catalogue of Microorganisms (GCM) 10K type strain sequencing project: providing services to taxonomists for standard genome sequencing and annotation.</title>
        <authorList>
            <consortium name="The Broad Institute Genomics Platform"/>
            <consortium name="The Broad Institute Genome Sequencing Center for Infectious Disease"/>
            <person name="Wu L."/>
            <person name="Ma J."/>
        </authorList>
    </citation>
    <scope>NUCLEOTIDE SEQUENCE [LARGE SCALE GENOMIC DNA]</scope>
    <source>
        <strain evidence="3">KCTC 42281</strain>
    </source>
</reference>
<dbReference type="Proteomes" id="UP001595613">
    <property type="component" value="Unassembled WGS sequence"/>
</dbReference>
<dbReference type="Pfam" id="PF01814">
    <property type="entry name" value="Hemerythrin"/>
    <property type="match status" value="1"/>
</dbReference>
<dbReference type="EMBL" id="JBHRYD010000002">
    <property type="protein sequence ID" value="MFC3704408.1"/>
    <property type="molecule type" value="Genomic_DNA"/>
</dbReference>
<sequence length="151" mass="17359">MSAAYDPAGRLTYCYTALLELCDALEAVADELPQVPDSDQCRLLAQRLEDLLAEAHRQEEQLLLPMLARSDRPEFRQLARRLRREHEIDAQTALELRDTLLDLARNRFPRSPDATGYMFRSFFESLRRHVEAEQDMIALLSQIPDPPGALH</sequence>
<evidence type="ECO:0000259" key="1">
    <source>
        <dbReference type="Pfam" id="PF01814"/>
    </source>
</evidence>
<comment type="caution">
    <text evidence="2">The sequence shown here is derived from an EMBL/GenBank/DDBJ whole genome shotgun (WGS) entry which is preliminary data.</text>
</comment>
<protein>
    <submittedName>
        <fullName evidence="2">Hemerythrin domain-containing protein</fullName>
    </submittedName>
</protein>
<proteinExistence type="predicted"/>
<keyword evidence="3" id="KW-1185">Reference proteome</keyword>
<feature type="domain" description="Hemerythrin-like" evidence="1">
    <location>
        <begin position="17"/>
        <end position="136"/>
    </location>
</feature>
<dbReference type="Gene3D" id="1.20.120.520">
    <property type="entry name" value="nmb1532 protein domain like"/>
    <property type="match status" value="1"/>
</dbReference>
<organism evidence="2 3">
    <name type="scientific">Devosia honganensis</name>
    <dbReference type="NCBI Taxonomy" id="1610527"/>
    <lineage>
        <taxon>Bacteria</taxon>
        <taxon>Pseudomonadati</taxon>
        <taxon>Pseudomonadota</taxon>
        <taxon>Alphaproteobacteria</taxon>
        <taxon>Hyphomicrobiales</taxon>
        <taxon>Devosiaceae</taxon>
        <taxon>Devosia</taxon>
    </lineage>
</organism>
<name>A0ABV7WYN7_9HYPH</name>